<protein>
    <submittedName>
        <fullName evidence="2">Collagen-like protein</fullName>
    </submittedName>
</protein>
<evidence type="ECO:0000256" key="1">
    <source>
        <dbReference type="SAM" id="MobiDB-lite"/>
    </source>
</evidence>
<dbReference type="AlphaFoldDB" id="A0A6I0G824"/>
<organism evidence="2 3">
    <name type="scientific">Phocaeicola vulgatus</name>
    <name type="common">Bacteroides vulgatus</name>
    <dbReference type="NCBI Taxonomy" id="821"/>
    <lineage>
        <taxon>Bacteria</taxon>
        <taxon>Pseudomonadati</taxon>
        <taxon>Bacteroidota</taxon>
        <taxon>Bacteroidia</taxon>
        <taxon>Bacteroidales</taxon>
        <taxon>Bacteroidaceae</taxon>
        <taxon>Phocaeicola</taxon>
    </lineage>
</organism>
<proteinExistence type="predicted"/>
<feature type="region of interest" description="Disordered" evidence="1">
    <location>
        <begin position="15"/>
        <end position="55"/>
    </location>
</feature>
<reference evidence="2 3" key="1">
    <citation type="journal article" date="2019" name="Nat. Med.">
        <title>A library of human gut bacterial isolates paired with longitudinal multiomics data enables mechanistic microbiome research.</title>
        <authorList>
            <person name="Poyet M."/>
            <person name="Groussin M."/>
            <person name="Gibbons S.M."/>
            <person name="Avila-Pacheco J."/>
            <person name="Jiang X."/>
            <person name="Kearney S.M."/>
            <person name="Perrotta A.R."/>
            <person name="Berdy B."/>
            <person name="Zhao S."/>
            <person name="Lieberman T.D."/>
            <person name="Swanson P.K."/>
            <person name="Smith M."/>
            <person name="Roesemann S."/>
            <person name="Alexander J.E."/>
            <person name="Rich S.A."/>
            <person name="Livny J."/>
            <person name="Vlamakis H."/>
            <person name="Clish C."/>
            <person name="Bullock K."/>
            <person name="Deik A."/>
            <person name="Scott J."/>
            <person name="Pierce K.A."/>
            <person name="Xavier R.J."/>
            <person name="Alm E.J."/>
        </authorList>
    </citation>
    <scope>NUCLEOTIDE SEQUENCE [LARGE SCALE GENOMIC DNA]</scope>
    <source>
        <strain evidence="2 3">BIOML-A73</strain>
    </source>
</reference>
<accession>A0A6I0G824</accession>
<dbReference type="Pfam" id="PF01391">
    <property type="entry name" value="Collagen"/>
    <property type="match status" value="1"/>
</dbReference>
<evidence type="ECO:0000313" key="2">
    <source>
        <dbReference type="EMBL" id="KAB3567533.1"/>
    </source>
</evidence>
<gene>
    <name evidence="2" type="ORF">GAY01_15455</name>
</gene>
<dbReference type="EMBL" id="WCZM01000023">
    <property type="protein sequence ID" value="KAB3567533.1"/>
    <property type="molecule type" value="Genomic_DNA"/>
</dbReference>
<name>A0A6I0G824_PHOVU</name>
<dbReference type="InterPro" id="IPR008160">
    <property type="entry name" value="Collagen"/>
</dbReference>
<keyword evidence="2" id="KW-0176">Collagen</keyword>
<sequence>MKEGKLNFAFKNLKGQKGDTGVVGTKGDKGEQGQTGPKGDKGEQGAAGAKGDKGDAGAKIKSIALTIKGTVITGTATLTDDSTASITGTYTPGE</sequence>
<dbReference type="Proteomes" id="UP000433382">
    <property type="component" value="Unassembled WGS sequence"/>
</dbReference>
<evidence type="ECO:0000313" key="3">
    <source>
        <dbReference type="Proteomes" id="UP000433382"/>
    </source>
</evidence>
<comment type="caution">
    <text evidence="2">The sequence shown here is derived from an EMBL/GenBank/DDBJ whole genome shotgun (WGS) entry which is preliminary data.</text>
</comment>
<dbReference type="Gene3D" id="1.20.5.320">
    <property type="entry name" value="6-Phosphogluconate Dehydrogenase, domain 3"/>
    <property type="match status" value="1"/>
</dbReference>